<dbReference type="PANTHER" id="PTHR11017">
    <property type="entry name" value="LEUCINE-RICH REPEAT-CONTAINING PROTEIN"/>
    <property type="match status" value="1"/>
</dbReference>
<feature type="domain" description="Disease resistance protein Roq1-like winged-helix" evidence="3">
    <location>
        <begin position="134"/>
        <end position="175"/>
    </location>
</feature>
<organism evidence="4 5">
    <name type="scientific">Tanacetum coccineum</name>
    <dbReference type="NCBI Taxonomy" id="301880"/>
    <lineage>
        <taxon>Eukaryota</taxon>
        <taxon>Viridiplantae</taxon>
        <taxon>Streptophyta</taxon>
        <taxon>Embryophyta</taxon>
        <taxon>Tracheophyta</taxon>
        <taxon>Spermatophyta</taxon>
        <taxon>Magnoliopsida</taxon>
        <taxon>eudicotyledons</taxon>
        <taxon>Gunneridae</taxon>
        <taxon>Pentapetalae</taxon>
        <taxon>asterids</taxon>
        <taxon>campanulids</taxon>
        <taxon>Asterales</taxon>
        <taxon>Asteraceae</taxon>
        <taxon>Asteroideae</taxon>
        <taxon>Anthemideae</taxon>
        <taxon>Anthemidinae</taxon>
        <taxon>Tanacetum</taxon>
    </lineage>
</organism>
<dbReference type="InterPro" id="IPR042197">
    <property type="entry name" value="Apaf_helical"/>
</dbReference>
<proteinExistence type="predicted"/>
<dbReference type="InterPro" id="IPR044974">
    <property type="entry name" value="Disease_R_plants"/>
</dbReference>
<evidence type="ECO:0000313" key="5">
    <source>
        <dbReference type="Proteomes" id="UP001151760"/>
    </source>
</evidence>
<dbReference type="PRINTS" id="PR00364">
    <property type="entry name" value="DISEASERSIST"/>
</dbReference>
<dbReference type="PANTHER" id="PTHR11017:SF573">
    <property type="entry name" value="ADP-RIBOSYL CYCLASE_CYCLIC ADP-RIBOSE HYDROLASE"/>
    <property type="match status" value="1"/>
</dbReference>
<dbReference type="Gene3D" id="1.10.8.430">
    <property type="entry name" value="Helical domain of apoptotic protease-activating factors"/>
    <property type="match status" value="1"/>
</dbReference>
<dbReference type="InterPro" id="IPR027417">
    <property type="entry name" value="P-loop_NTPase"/>
</dbReference>
<dbReference type="Pfam" id="PF13855">
    <property type="entry name" value="LRR_8"/>
    <property type="match status" value="1"/>
</dbReference>
<dbReference type="EMBL" id="BQNB010017446">
    <property type="protein sequence ID" value="GJT63268.1"/>
    <property type="molecule type" value="Genomic_DNA"/>
</dbReference>
<dbReference type="Pfam" id="PF23282">
    <property type="entry name" value="WHD_ROQ1"/>
    <property type="match status" value="1"/>
</dbReference>
<reference evidence="4" key="2">
    <citation type="submission" date="2022-01" db="EMBL/GenBank/DDBJ databases">
        <authorList>
            <person name="Yamashiro T."/>
            <person name="Shiraishi A."/>
            <person name="Satake H."/>
            <person name="Nakayama K."/>
        </authorList>
    </citation>
    <scope>NUCLEOTIDE SEQUENCE</scope>
</reference>
<gene>
    <name evidence="4" type="ORF">Tco_1006801</name>
</gene>
<dbReference type="SUPFAM" id="SSF52540">
    <property type="entry name" value="P-loop containing nucleoside triphosphate hydrolases"/>
    <property type="match status" value="1"/>
</dbReference>
<dbReference type="PROSITE" id="PS51450">
    <property type="entry name" value="LRR"/>
    <property type="match status" value="1"/>
</dbReference>
<keyword evidence="2" id="KW-0677">Repeat</keyword>
<protein>
    <submittedName>
        <fullName evidence="4">NB-ARC domains-containing protein</fullName>
    </submittedName>
</protein>
<name>A0ABQ5FIX1_9ASTR</name>
<keyword evidence="1" id="KW-0433">Leucine-rich repeat</keyword>
<dbReference type="InterPro" id="IPR032675">
    <property type="entry name" value="LRR_dom_sf"/>
</dbReference>
<evidence type="ECO:0000256" key="1">
    <source>
        <dbReference type="ARBA" id="ARBA00022614"/>
    </source>
</evidence>
<reference evidence="4" key="1">
    <citation type="journal article" date="2022" name="Int. J. Mol. Sci.">
        <title>Draft Genome of Tanacetum Coccineum: Genomic Comparison of Closely Related Tanacetum-Family Plants.</title>
        <authorList>
            <person name="Yamashiro T."/>
            <person name="Shiraishi A."/>
            <person name="Nakayama K."/>
            <person name="Satake H."/>
        </authorList>
    </citation>
    <scope>NUCLEOTIDE SEQUENCE</scope>
</reference>
<feature type="non-terminal residue" evidence="4">
    <location>
        <position position="520"/>
    </location>
</feature>
<dbReference type="Gene3D" id="3.80.10.10">
    <property type="entry name" value="Ribonuclease Inhibitor"/>
    <property type="match status" value="2"/>
</dbReference>
<sequence>MACKPILLVLDDVDHRDQLEVLAGSASWFCPGSLIIFTGKDKQLLRSHRVDEIHDMKFLDEDRSLQLFNLYAFEEKHPSTGFQGLADKAVKYVRGHPLALKVLGCFLYGKTVGQWVSELDRLKLHPNEEIQRVLRLNTNMKVLVDKSLITISRNNLLQMHDLIQAMAWEIVREESNMPGNRSRLWDNPSEIYNILSEKKATQAVEILDILEMKSSQKFDIDGKAFAQMKNLRILKLPKNNAENIVVIDLSYSHIKQFWTAPKCLRRLKVMKLRYCCSLTTTPDFSEITSLEVLDLEGCVNLVTVHPSIGMLNRLVLNMRDCRRATNFPSKVEMDSLQVLNLLGCLNVDQPPEAFWSRWWTFGLLSKRHPPRLVSLAGFHMLKSLNFTYCNLEQVPESIGGLSCLEELYLEGNNFSSLPGSLSQLSHLKHLYVDGCKKLEVLPELPPSLSIVSARDCTSLCSITGSSKHPIKINTYRCLINCPKLFTSRAIDSQLLMSETQCLDSCITSQGSTNRLSSFLR</sequence>
<accession>A0ABQ5FIX1</accession>
<dbReference type="SUPFAM" id="SSF52058">
    <property type="entry name" value="L domain-like"/>
    <property type="match status" value="1"/>
</dbReference>
<keyword evidence="5" id="KW-1185">Reference proteome</keyword>
<comment type="caution">
    <text evidence="4">The sequence shown here is derived from an EMBL/GenBank/DDBJ whole genome shotgun (WGS) entry which is preliminary data.</text>
</comment>
<dbReference type="Proteomes" id="UP001151760">
    <property type="component" value="Unassembled WGS sequence"/>
</dbReference>
<evidence type="ECO:0000256" key="2">
    <source>
        <dbReference type="ARBA" id="ARBA00022737"/>
    </source>
</evidence>
<dbReference type="InterPro" id="IPR058192">
    <property type="entry name" value="WHD_ROQ1-like"/>
</dbReference>
<evidence type="ECO:0000313" key="4">
    <source>
        <dbReference type="EMBL" id="GJT63268.1"/>
    </source>
</evidence>
<dbReference type="InterPro" id="IPR001611">
    <property type="entry name" value="Leu-rich_rpt"/>
</dbReference>
<evidence type="ECO:0000259" key="3">
    <source>
        <dbReference type="Pfam" id="PF23282"/>
    </source>
</evidence>